<keyword evidence="3" id="KW-1185">Reference proteome</keyword>
<dbReference type="EMBL" id="SRSD01000012">
    <property type="protein sequence ID" value="KAA0888141.1"/>
    <property type="molecule type" value="Genomic_DNA"/>
</dbReference>
<sequence>MYNDEDQVSRLLEFWLYVDSRTMTDWKTHRLMTRNRSHKPDGSRTSSPSYGTVNHEADVVCLFLDWVKHDMHVSTLWNGNRKTIKSAKSIQQQWLAGIVSPGTKEVVDVNTNFFFGAYDVNADPLPVAAHAKHSQRDTYQYLYDDQMAQLVAAFPDPVYAHIALTGYLTGVRPHEALAIPWYAIDEKTCTVFSGDPGYLEDCIRQCPPDKRDSLQISLKVLGKGKKIRTVKFPARGWLALMKKWEPLRQVRKKLYKEREGKECPDWILWLDKKGEPLYCPPGNDVVHLKPLSKLREAFYHISTRKKTPLKKIFNQAVSYYTMRHTFATNFMIKTMIDRNNYNEGDYLNDLRLQQELADQLGHEAFDTTFKYYIIHSIAITQGSIKGERPREAFTVENLFKYLGKRISLRKRHLDEKMHDGELTDPA</sequence>
<dbReference type="OrthoDB" id="9150036at2"/>
<comment type="caution">
    <text evidence="2">The sequence shown here is derived from an EMBL/GenBank/DDBJ whole genome shotgun (WGS) entry which is preliminary data.</text>
</comment>
<dbReference type="Proteomes" id="UP000324298">
    <property type="component" value="Unassembled WGS sequence"/>
</dbReference>
<reference evidence="2 3" key="1">
    <citation type="submission" date="2019-04" db="EMBL/GenBank/DDBJ databases">
        <title>Geobacter ruber sp. nov., ferric-reducing bacteria isolated from paddy soil.</title>
        <authorList>
            <person name="Xu Z."/>
            <person name="Masuda Y."/>
            <person name="Itoh H."/>
            <person name="Senoo K."/>
        </authorList>
    </citation>
    <scope>NUCLEOTIDE SEQUENCE [LARGE SCALE GENOMIC DNA]</scope>
    <source>
        <strain evidence="2 3">Red88</strain>
    </source>
</reference>
<evidence type="ECO:0000313" key="3">
    <source>
        <dbReference type="Proteomes" id="UP000324298"/>
    </source>
</evidence>
<keyword evidence="1" id="KW-0233">DNA recombination</keyword>
<dbReference type="InterPro" id="IPR013762">
    <property type="entry name" value="Integrase-like_cat_sf"/>
</dbReference>
<organism evidence="2 3">
    <name type="scientific">Oryzomonas rubra</name>
    <dbReference type="NCBI Taxonomy" id="2509454"/>
    <lineage>
        <taxon>Bacteria</taxon>
        <taxon>Pseudomonadati</taxon>
        <taxon>Thermodesulfobacteriota</taxon>
        <taxon>Desulfuromonadia</taxon>
        <taxon>Geobacterales</taxon>
        <taxon>Geobacteraceae</taxon>
        <taxon>Oryzomonas</taxon>
    </lineage>
</organism>
<dbReference type="SUPFAM" id="SSF56349">
    <property type="entry name" value="DNA breaking-rejoining enzymes"/>
    <property type="match status" value="1"/>
</dbReference>
<dbReference type="GO" id="GO:0006310">
    <property type="term" value="P:DNA recombination"/>
    <property type="evidence" value="ECO:0007669"/>
    <property type="project" value="UniProtKB-KW"/>
</dbReference>
<dbReference type="AlphaFoldDB" id="A0A5A9X932"/>
<proteinExistence type="predicted"/>
<accession>A0A5A9X932</accession>
<name>A0A5A9X932_9BACT</name>
<gene>
    <name evidence="2" type="ORF">ET418_17245</name>
</gene>
<dbReference type="Gene3D" id="1.10.443.10">
    <property type="entry name" value="Intergrase catalytic core"/>
    <property type="match status" value="1"/>
</dbReference>
<dbReference type="GO" id="GO:0015074">
    <property type="term" value="P:DNA integration"/>
    <property type="evidence" value="ECO:0007669"/>
    <property type="project" value="InterPro"/>
</dbReference>
<dbReference type="InterPro" id="IPR011010">
    <property type="entry name" value="DNA_brk_join_enz"/>
</dbReference>
<evidence type="ECO:0008006" key="4">
    <source>
        <dbReference type="Google" id="ProtNLM"/>
    </source>
</evidence>
<evidence type="ECO:0000256" key="1">
    <source>
        <dbReference type="ARBA" id="ARBA00023172"/>
    </source>
</evidence>
<dbReference type="RefSeq" id="WP_149309757.1">
    <property type="nucleotide sequence ID" value="NZ_SRSD01000012.1"/>
</dbReference>
<protein>
    <recommendedName>
        <fullName evidence="4">Phage integrase family protein</fullName>
    </recommendedName>
</protein>
<dbReference type="GO" id="GO:0003677">
    <property type="term" value="F:DNA binding"/>
    <property type="evidence" value="ECO:0007669"/>
    <property type="project" value="InterPro"/>
</dbReference>
<evidence type="ECO:0000313" key="2">
    <source>
        <dbReference type="EMBL" id="KAA0888141.1"/>
    </source>
</evidence>